<dbReference type="PROSITE" id="PS51257">
    <property type="entry name" value="PROKAR_LIPOPROTEIN"/>
    <property type="match status" value="1"/>
</dbReference>
<dbReference type="KEGG" id="llu:AKJ09_07371"/>
<evidence type="ECO:0000256" key="1">
    <source>
        <dbReference type="SAM" id="MobiDB-lite"/>
    </source>
</evidence>
<name>A0A0K1Q4R6_9BACT</name>
<keyword evidence="5" id="KW-1185">Reference proteome</keyword>
<dbReference type="RefSeq" id="WP_169928081.1">
    <property type="nucleotide sequence ID" value="NZ_CP012333.1"/>
</dbReference>
<feature type="signal peptide" evidence="2">
    <location>
        <begin position="1"/>
        <end position="22"/>
    </location>
</feature>
<evidence type="ECO:0000259" key="3">
    <source>
        <dbReference type="Pfam" id="PF13449"/>
    </source>
</evidence>
<dbReference type="SUPFAM" id="SSF75011">
    <property type="entry name" value="3-carboxy-cis,cis-mucoante lactonizing enzyme"/>
    <property type="match status" value="1"/>
</dbReference>
<keyword evidence="2" id="KW-0732">Signal</keyword>
<feature type="chain" id="PRO_5005466812" description="Phytase-like domain-containing protein" evidence="2">
    <location>
        <begin position="23"/>
        <end position="368"/>
    </location>
</feature>
<evidence type="ECO:0000313" key="4">
    <source>
        <dbReference type="EMBL" id="AKV00708.1"/>
    </source>
</evidence>
<dbReference type="PANTHER" id="PTHR37957">
    <property type="entry name" value="BLR7070 PROTEIN"/>
    <property type="match status" value="1"/>
</dbReference>
<protein>
    <recommendedName>
        <fullName evidence="3">Phytase-like domain-containing protein</fullName>
    </recommendedName>
</protein>
<proteinExistence type="predicted"/>
<reference evidence="4 5" key="1">
    <citation type="submission" date="2015-08" db="EMBL/GenBank/DDBJ databases">
        <authorList>
            <person name="Babu N.S."/>
            <person name="Beckwith C.J."/>
            <person name="Beseler K.G."/>
            <person name="Brison A."/>
            <person name="Carone J.V."/>
            <person name="Caskin T.P."/>
            <person name="Diamond M."/>
            <person name="Durham M.E."/>
            <person name="Foxe J.M."/>
            <person name="Go M."/>
            <person name="Henderson B.A."/>
            <person name="Jones I.B."/>
            <person name="McGettigan J.A."/>
            <person name="Micheletti S.J."/>
            <person name="Nasrallah M.E."/>
            <person name="Ortiz D."/>
            <person name="Piller C.R."/>
            <person name="Privatt S.R."/>
            <person name="Schneider S.L."/>
            <person name="Sharp S."/>
            <person name="Smith T.C."/>
            <person name="Stanton J.D."/>
            <person name="Ullery H.E."/>
            <person name="Wilson R.J."/>
            <person name="Serrano M.G."/>
            <person name="Buck G."/>
            <person name="Lee V."/>
            <person name="Wang Y."/>
            <person name="Carvalho R."/>
            <person name="Voegtly L."/>
            <person name="Shi R."/>
            <person name="Duckworth R."/>
            <person name="Johnson A."/>
            <person name="Loviza R."/>
            <person name="Walstead R."/>
            <person name="Shah Z."/>
            <person name="Kiflezghi M."/>
            <person name="Wade K."/>
            <person name="Ball S.L."/>
            <person name="Bradley K.W."/>
            <person name="Asai D.J."/>
            <person name="Bowman C.A."/>
            <person name="Russell D.A."/>
            <person name="Pope W.H."/>
            <person name="Jacobs-Sera D."/>
            <person name="Hendrix R.W."/>
            <person name="Hatfull G.F."/>
        </authorList>
    </citation>
    <scope>NUCLEOTIDE SEQUENCE [LARGE SCALE GENOMIC DNA]</scope>
    <source>
        <strain evidence="4 5">DSM 27648</strain>
    </source>
</reference>
<dbReference type="EMBL" id="CP012333">
    <property type="protein sequence ID" value="AKV00708.1"/>
    <property type="molecule type" value="Genomic_DNA"/>
</dbReference>
<dbReference type="STRING" id="1391654.AKJ09_07371"/>
<dbReference type="Proteomes" id="UP000064967">
    <property type="component" value="Chromosome"/>
</dbReference>
<feature type="domain" description="Phytase-like" evidence="3">
    <location>
        <begin position="75"/>
        <end position="351"/>
    </location>
</feature>
<sequence length="368" mass="38395">MIVKVSLAAAAGLAGFLVLSCASCSSSSKDAGATPADASSTSRPPTDTGGGDAGTSSVEVELYGFTDLPRKATTQSLSGTAFDEASRTLWAIQDKTTDIVSFQANEDYTSWTETGKTVFQGMPAGPWDGEGLVRIGTDFIAVTDETTPSVARFDATGHFLASLEMPAHFATQSAGNKGLESLTLSPSGRYLFTANESALATDGPGATKTAGTTVRILRRELASNHDEEHAYRTEPLGAGTGGDMGVSDMLALSDDDLLVLERGYQSGYGNTVRIFRVSLAGAPDVLDVKNLSASTPVLAKTLLVDLSTLPPSDAPNPQTQPNPLLDNYEALALGPKLPDGRRLVFVTSDDNASKAQVPRILALAVRGF</sequence>
<dbReference type="PANTHER" id="PTHR37957:SF1">
    <property type="entry name" value="PHYTASE-LIKE DOMAIN-CONTAINING PROTEIN"/>
    <property type="match status" value="1"/>
</dbReference>
<accession>A0A0K1Q4R6</accession>
<dbReference type="AlphaFoldDB" id="A0A0K1Q4R6"/>
<organism evidence="4 5">
    <name type="scientific">Labilithrix luteola</name>
    <dbReference type="NCBI Taxonomy" id="1391654"/>
    <lineage>
        <taxon>Bacteria</taxon>
        <taxon>Pseudomonadati</taxon>
        <taxon>Myxococcota</taxon>
        <taxon>Polyangia</taxon>
        <taxon>Polyangiales</taxon>
        <taxon>Labilitrichaceae</taxon>
        <taxon>Labilithrix</taxon>
    </lineage>
</organism>
<evidence type="ECO:0000256" key="2">
    <source>
        <dbReference type="SAM" id="SignalP"/>
    </source>
</evidence>
<dbReference type="InterPro" id="IPR027372">
    <property type="entry name" value="Phytase-like_dom"/>
</dbReference>
<dbReference type="Pfam" id="PF13449">
    <property type="entry name" value="Phytase-like"/>
    <property type="match status" value="1"/>
</dbReference>
<evidence type="ECO:0000313" key="5">
    <source>
        <dbReference type="Proteomes" id="UP000064967"/>
    </source>
</evidence>
<feature type="region of interest" description="Disordered" evidence="1">
    <location>
        <begin position="30"/>
        <end position="55"/>
    </location>
</feature>
<gene>
    <name evidence="4" type="ORF">AKJ09_07371</name>
</gene>